<dbReference type="Pfam" id="PF01066">
    <property type="entry name" value="CDP-OH_P_transf"/>
    <property type="match status" value="1"/>
</dbReference>
<dbReference type="EC" id="2.7.8.34" evidence="5"/>
<evidence type="ECO:0000256" key="1">
    <source>
        <dbReference type="ARBA" id="ARBA00000729"/>
    </source>
</evidence>
<evidence type="ECO:0000256" key="8">
    <source>
        <dbReference type="ARBA" id="ARBA00022695"/>
    </source>
</evidence>
<proteinExistence type="inferred from homology"/>
<dbReference type="GO" id="GO:0016780">
    <property type="term" value="F:phosphotransferase activity, for other substituted phosphate groups"/>
    <property type="evidence" value="ECO:0007669"/>
    <property type="project" value="InterPro"/>
</dbReference>
<evidence type="ECO:0000256" key="10">
    <source>
        <dbReference type="RuleBase" id="RU003750"/>
    </source>
</evidence>
<dbReference type="PANTHER" id="PTHR43584:SF8">
    <property type="entry name" value="N-ACETYLMURAMATE ALPHA-1-PHOSPHATE URIDYLYLTRANSFERASE"/>
    <property type="match status" value="1"/>
</dbReference>
<dbReference type="Gene3D" id="1.20.120.1760">
    <property type="match status" value="1"/>
</dbReference>
<dbReference type="InterPro" id="IPR043130">
    <property type="entry name" value="CDP-OH_PTrfase_TM_dom"/>
</dbReference>
<gene>
    <name evidence="13" type="ORF">CEE36_04145</name>
</gene>
<dbReference type="GO" id="GO:0016779">
    <property type="term" value="F:nucleotidyltransferase activity"/>
    <property type="evidence" value="ECO:0007669"/>
    <property type="project" value="UniProtKB-KW"/>
</dbReference>
<comment type="similarity">
    <text evidence="3">In the N-terminal section; belongs to the MobA family.</text>
</comment>
<feature type="transmembrane region" description="Helical" evidence="11">
    <location>
        <begin position="377"/>
        <end position="396"/>
    </location>
</feature>
<organism evidence="13 14">
    <name type="scientific">candidate division TA06 bacterium B3_TA06</name>
    <dbReference type="NCBI Taxonomy" id="2012487"/>
    <lineage>
        <taxon>Bacteria</taxon>
        <taxon>Bacteria division TA06</taxon>
    </lineage>
</organism>
<evidence type="ECO:0000313" key="14">
    <source>
        <dbReference type="Proteomes" id="UP000317778"/>
    </source>
</evidence>
<keyword evidence="11" id="KW-0472">Membrane</keyword>
<feature type="domain" description="MobA-like NTP transferase" evidence="12">
    <location>
        <begin position="24"/>
        <end position="159"/>
    </location>
</feature>
<dbReference type="PANTHER" id="PTHR43584">
    <property type="entry name" value="NUCLEOTIDYL TRANSFERASE"/>
    <property type="match status" value="1"/>
</dbReference>
<keyword evidence="7 10" id="KW-0808">Transferase</keyword>
<dbReference type="Gene3D" id="3.90.550.10">
    <property type="entry name" value="Spore Coat Polysaccharide Biosynthesis Protein SpsA, Chain A"/>
    <property type="match status" value="1"/>
</dbReference>
<keyword evidence="11" id="KW-1133">Transmembrane helix</keyword>
<comment type="catalytic activity">
    <reaction evidence="9">
        <text>CDP-1L-myo-inositol + 1D-myo-inositol 3-phosphate = bis(1L-myo-inositol) 3,1'-phosphate 1-phosphate + CMP + H(+)</text>
        <dbReference type="Rhea" id="RHEA:31327"/>
        <dbReference type="ChEBI" id="CHEBI:15378"/>
        <dbReference type="ChEBI" id="CHEBI:58401"/>
        <dbReference type="ChEBI" id="CHEBI:60377"/>
        <dbReference type="ChEBI" id="CHEBI:62573"/>
        <dbReference type="ChEBI" id="CHEBI:62576"/>
        <dbReference type="EC" id="2.7.8.34"/>
    </reaction>
</comment>
<comment type="similarity">
    <text evidence="10">Belongs to the CDP-alcohol phosphatidyltransferase class-I family.</text>
</comment>
<dbReference type="SUPFAM" id="SSF53448">
    <property type="entry name" value="Nucleotide-diphospho-sugar transferases"/>
    <property type="match status" value="1"/>
</dbReference>
<evidence type="ECO:0000256" key="11">
    <source>
        <dbReference type="SAM" id="Phobius"/>
    </source>
</evidence>
<comment type="catalytic activity">
    <reaction evidence="1">
        <text>1D-myo-inositol 3-phosphate + CTP + H(+) = CDP-1L-myo-inositol + diphosphate</text>
        <dbReference type="Rhea" id="RHEA:30647"/>
        <dbReference type="ChEBI" id="CHEBI:15378"/>
        <dbReference type="ChEBI" id="CHEBI:33019"/>
        <dbReference type="ChEBI" id="CHEBI:37563"/>
        <dbReference type="ChEBI" id="CHEBI:58401"/>
        <dbReference type="ChEBI" id="CHEBI:62573"/>
        <dbReference type="EC" id="2.7.7.74"/>
    </reaction>
</comment>
<evidence type="ECO:0000256" key="7">
    <source>
        <dbReference type="ARBA" id="ARBA00022679"/>
    </source>
</evidence>
<comment type="similarity">
    <text evidence="2">In the C-terminal section; belongs to the CDP-alcohol phosphatidyltransferase class-I family.</text>
</comment>
<sequence length="460" mass="51352">MEAAVGIESGKDKGSRQRLTVRKVVILAAGRGSRLRERKNELKPMRRVLGLPLLERVVLSCKEAGLSEFIVVTGYKPKPMRSFLARLARKRSVRIEVVENQDWEKGNGTSVLACNDKLAEPFVLVMGDHLFEPELLAGLLRGWSEDDTCFLAIDRRTERVFDLGDATKVATRSGCITEIGKDLESYNGIDTGVFLLTPAIFQALAKAQAKGRYELSDGIAELAAQGRIQTYDIGECFWLDVDTPRSLREAKRHLAKQVDKPSEDGFIARYLNRPLSIRLSWLLAHTSITPNTITLISFTIAFLGAWLFTRQGYLPVLFAGVLIQVSSIIDGCDGEIARLKALGSRFGAFFDTILDRYADLAIAAGVTYGFWLTHPEFWVWLAGIGALSGFLLASYSKKEYQLRFQKPSPSRFLPRLAKRDFRLFVIFLGAIVGQPFFAMLGVGVISHLAVFWILVRGRRN</sequence>
<evidence type="ECO:0000256" key="3">
    <source>
        <dbReference type="ARBA" id="ARBA00007897"/>
    </source>
</evidence>
<dbReference type="Proteomes" id="UP000317778">
    <property type="component" value="Unassembled WGS sequence"/>
</dbReference>
<dbReference type="EC" id="2.7.7.74" evidence="4"/>
<evidence type="ECO:0000259" key="12">
    <source>
        <dbReference type="Pfam" id="PF12804"/>
    </source>
</evidence>
<evidence type="ECO:0000256" key="6">
    <source>
        <dbReference type="ARBA" id="ARBA00018322"/>
    </source>
</evidence>
<dbReference type="EMBL" id="NJBO01000004">
    <property type="protein sequence ID" value="TKJ43532.1"/>
    <property type="molecule type" value="Genomic_DNA"/>
</dbReference>
<feature type="transmembrane region" description="Helical" evidence="11">
    <location>
        <begin position="279"/>
        <end position="307"/>
    </location>
</feature>
<comment type="caution">
    <text evidence="13">The sequence shown here is derived from an EMBL/GenBank/DDBJ whole genome shotgun (WGS) entry which is preliminary data.</text>
</comment>
<dbReference type="InterPro" id="IPR050065">
    <property type="entry name" value="GlmU-like"/>
</dbReference>
<dbReference type="InterPro" id="IPR029044">
    <property type="entry name" value="Nucleotide-diphossugar_trans"/>
</dbReference>
<evidence type="ECO:0000256" key="2">
    <source>
        <dbReference type="ARBA" id="ARBA00006982"/>
    </source>
</evidence>
<dbReference type="GO" id="GO:0008654">
    <property type="term" value="P:phospholipid biosynthetic process"/>
    <property type="evidence" value="ECO:0007669"/>
    <property type="project" value="InterPro"/>
</dbReference>
<name>A0A532V8R9_UNCT6</name>
<evidence type="ECO:0000313" key="13">
    <source>
        <dbReference type="EMBL" id="TKJ43532.1"/>
    </source>
</evidence>
<dbReference type="InterPro" id="IPR048254">
    <property type="entry name" value="CDP_ALCOHOL_P_TRANSF_CS"/>
</dbReference>
<dbReference type="InterPro" id="IPR000462">
    <property type="entry name" value="CDP-OH_P_trans"/>
</dbReference>
<evidence type="ECO:0000256" key="5">
    <source>
        <dbReference type="ARBA" id="ARBA00013268"/>
    </source>
</evidence>
<dbReference type="AlphaFoldDB" id="A0A532V8R9"/>
<feature type="transmembrane region" description="Helical" evidence="11">
    <location>
        <begin position="313"/>
        <end position="332"/>
    </location>
</feature>
<evidence type="ECO:0000256" key="9">
    <source>
        <dbReference type="ARBA" id="ARBA00049235"/>
    </source>
</evidence>
<keyword evidence="8" id="KW-0548">Nucleotidyltransferase</keyword>
<dbReference type="GO" id="GO:0016020">
    <property type="term" value="C:membrane"/>
    <property type="evidence" value="ECO:0007669"/>
    <property type="project" value="InterPro"/>
</dbReference>
<dbReference type="InterPro" id="IPR025877">
    <property type="entry name" value="MobA-like_NTP_Trfase"/>
</dbReference>
<dbReference type="PROSITE" id="PS00379">
    <property type="entry name" value="CDP_ALCOHOL_P_TRANSF"/>
    <property type="match status" value="1"/>
</dbReference>
<dbReference type="Pfam" id="PF12804">
    <property type="entry name" value="NTP_transf_3"/>
    <property type="match status" value="1"/>
</dbReference>
<reference evidence="13 14" key="1">
    <citation type="submission" date="2017-06" db="EMBL/GenBank/DDBJ databases">
        <title>Novel microbial phyla capable of carbon fixation and sulfur reduction in deep-sea sediments.</title>
        <authorList>
            <person name="Huang J."/>
            <person name="Baker B."/>
            <person name="Wang Y."/>
        </authorList>
    </citation>
    <scope>NUCLEOTIDE SEQUENCE [LARGE SCALE GENOMIC DNA]</scope>
    <source>
        <strain evidence="13">B3_TA06</strain>
    </source>
</reference>
<evidence type="ECO:0000256" key="4">
    <source>
        <dbReference type="ARBA" id="ARBA00012504"/>
    </source>
</evidence>
<keyword evidence="11" id="KW-0812">Transmembrane</keyword>
<accession>A0A532V8R9</accession>
<feature type="transmembrane region" description="Helical" evidence="11">
    <location>
        <begin position="421"/>
        <end position="454"/>
    </location>
</feature>
<protein>
    <recommendedName>
        <fullName evidence="6">Bifunctional IPC transferase and DIPP synthase</fullName>
        <ecNumber evidence="4">2.7.7.74</ecNumber>
        <ecNumber evidence="5">2.7.8.34</ecNumber>
    </recommendedName>
</protein>